<comment type="catalytic activity">
    <reaction evidence="7">
        <text>L-methionine + H2O = methanethiol + 2-oxobutanoate + NH4(+)</text>
        <dbReference type="Rhea" id="RHEA:23800"/>
        <dbReference type="ChEBI" id="CHEBI:15377"/>
        <dbReference type="ChEBI" id="CHEBI:16007"/>
        <dbReference type="ChEBI" id="CHEBI:16763"/>
        <dbReference type="ChEBI" id="CHEBI:28938"/>
        <dbReference type="ChEBI" id="CHEBI:57844"/>
        <dbReference type="EC" id="4.4.1.11"/>
    </reaction>
    <physiologicalReaction direction="left-to-right" evidence="7">
        <dbReference type="Rhea" id="RHEA:23801"/>
    </physiologicalReaction>
</comment>
<dbReference type="GO" id="GO:0005737">
    <property type="term" value="C:cytoplasm"/>
    <property type="evidence" value="ECO:0007669"/>
    <property type="project" value="TreeGrafter"/>
</dbReference>
<feature type="modified residue" description="N6-(pyridoxal phosphate)lysine" evidence="8">
    <location>
        <position position="221"/>
    </location>
</feature>
<dbReference type="GO" id="GO:0047982">
    <property type="term" value="F:homocysteine desulfhydrase activity"/>
    <property type="evidence" value="ECO:0007669"/>
    <property type="project" value="UniProtKB-EC"/>
</dbReference>
<dbReference type="EC" id="4.4.1.2" evidence="4"/>
<keyword evidence="3 8" id="KW-0663">Pyridoxal phosphate</keyword>
<evidence type="ECO:0000313" key="11">
    <source>
        <dbReference type="Proteomes" id="UP000235050"/>
    </source>
</evidence>
<dbReference type="InterPro" id="IPR015424">
    <property type="entry name" value="PyrdxlP-dep_Trfase"/>
</dbReference>
<comment type="caution">
    <text evidence="10">The sequence shown here is derived from an EMBL/GenBank/DDBJ whole genome shotgun (WGS) entry which is preliminary data.</text>
</comment>
<proteinExistence type="inferred from homology"/>
<evidence type="ECO:0000256" key="3">
    <source>
        <dbReference type="ARBA" id="ARBA00022898"/>
    </source>
</evidence>
<comment type="similarity">
    <text evidence="2 9">Belongs to the trans-sulfuration enzymes family.</text>
</comment>
<dbReference type="SUPFAM" id="SSF53383">
    <property type="entry name" value="PLP-dependent transferases"/>
    <property type="match status" value="1"/>
</dbReference>
<dbReference type="GO" id="GO:0018826">
    <property type="term" value="F:methionine gamma-lyase activity"/>
    <property type="evidence" value="ECO:0007669"/>
    <property type="project" value="UniProtKB-EC"/>
</dbReference>
<organism evidence="10 11">
    <name type="scientific">Bifidobacterium margollesii</name>
    <dbReference type="NCBI Taxonomy" id="2020964"/>
    <lineage>
        <taxon>Bacteria</taxon>
        <taxon>Bacillati</taxon>
        <taxon>Actinomycetota</taxon>
        <taxon>Actinomycetes</taxon>
        <taxon>Bifidobacteriales</taxon>
        <taxon>Bifidobacteriaceae</taxon>
        <taxon>Bifidobacterium</taxon>
    </lineage>
</organism>
<dbReference type="PIRSF" id="PIRSF001434">
    <property type="entry name" value="CGS"/>
    <property type="match status" value="1"/>
</dbReference>
<name>A0A2N5JCV6_9BIFI</name>
<evidence type="ECO:0000256" key="1">
    <source>
        <dbReference type="ARBA" id="ARBA00001933"/>
    </source>
</evidence>
<comment type="catalytic activity">
    <reaction evidence="6">
        <text>L-homocysteine + H2O = 2-oxobutanoate + hydrogen sulfide + NH4(+) + H(+)</text>
        <dbReference type="Rhea" id="RHEA:14501"/>
        <dbReference type="ChEBI" id="CHEBI:15377"/>
        <dbReference type="ChEBI" id="CHEBI:15378"/>
        <dbReference type="ChEBI" id="CHEBI:16763"/>
        <dbReference type="ChEBI" id="CHEBI:28938"/>
        <dbReference type="ChEBI" id="CHEBI:29919"/>
        <dbReference type="ChEBI" id="CHEBI:58199"/>
        <dbReference type="EC" id="4.4.1.2"/>
    </reaction>
    <physiologicalReaction direction="left-to-right" evidence="6">
        <dbReference type="Rhea" id="RHEA:14502"/>
    </physiologicalReaction>
</comment>
<keyword evidence="11" id="KW-1185">Reference proteome</keyword>
<dbReference type="Gene3D" id="3.40.640.10">
    <property type="entry name" value="Type I PLP-dependent aspartate aminotransferase-like (Major domain)"/>
    <property type="match status" value="1"/>
</dbReference>
<dbReference type="GO" id="GO:0019346">
    <property type="term" value="P:transsulfuration"/>
    <property type="evidence" value="ECO:0007669"/>
    <property type="project" value="InterPro"/>
</dbReference>
<dbReference type="InterPro" id="IPR015421">
    <property type="entry name" value="PyrdxlP-dep_Trfase_major"/>
</dbReference>
<dbReference type="PROSITE" id="PS00868">
    <property type="entry name" value="CYS_MET_METAB_PP"/>
    <property type="match status" value="1"/>
</dbReference>
<dbReference type="EMBL" id="NMWU01000002">
    <property type="protein sequence ID" value="PLS32037.1"/>
    <property type="molecule type" value="Genomic_DNA"/>
</dbReference>
<dbReference type="InterPro" id="IPR000277">
    <property type="entry name" value="Cys/Met-Metab_PyrdxlP-dep_enz"/>
</dbReference>
<accession>A0A2N5JCV6</accession>
<keyword evidence="10" id="KW-0456">Lyase</keyword>
<dbReference type="PANTHER" id="PTHR11808">
    <property type="entry name" value="TRANS-SULFURATION ENZYME FAMILY MEMBER"/>
    <property type="match status" value="1"/>
</dbReference>
<dbReference type="RefSeq" id="WP_101614574.1">
    <property type="nucleotide sequence ID" value="NZ_NMWU01000002.1"/>
</dbReference>
<protein>
    <recommendedName>
        <fullName evidence="4">homocysteine desulfhydrase</fullName>
        <ecNumber evidence="4">4.4.1.2</ecNumber>
    </recommendedName>
    <alternativeName>
        <fullName evidence="5">Homocysteine desulfhydrase</fullName>
    </alternativeName>
</protein>
<dbReference type="InterPro" id="IPR054542">
    <property type="entry name" value="Cys_met_metab_PP"/>
</dbReference>
<comment type="cofactor">
    <cofactor evidence="1 9">
        <name>pyridoxal 5'-phosphate</name>
        <dbReference type="ChEBI" id="CHEBI:597326"/>
    </cofactor>
</comment>
<dbReference type="Proteomes" id="UP000235050">
    <property type="component" value="Unassembled WGS sequence"/>
</dbReference>
<evidence type="ECO:0000256" key="8">
    <source>
        <dbReference type="PIRSR" id="PIRSR001434-2"/>
    </source>
</evidence>
<evidence type="ECO:0000256" key="6">
    <source>
        <dbReference type="ARBA" id="ARBA00048780"/>
    </source>
</evidence>
<evidence type="ECO:0000256" key="7">
    <source>
        <dbReference type="ARBA" id="ARBA00052699"/>
    </source>
</evidence>
<dbReference type="InterPro" id="IPR015422">
    <property type="entry name" value="PyrdxlP-dep_Trfase_small"/>
</dbReference>
<dbReference type="OrthoDB" id="9805790at2"/>
<evidence type="ECO:0000256" key="2">
    <source>
        <dbReference type="ARBA" id="ARBA00009077"/>
    </source>
</evidence>
<dbReference type="AlphaFoldDB" id="A0A2N5JCV6"/>
<evidence type="ECO:0000313" key="10">
    <source>
        <dbReference type="EMBL" id="PLS32037.1"/>
    </source>
</evidence>
<dbReference type="Gene3D" id="3.90.1150.10">
    <property type="entry name" value="Aspartate Aminotransferase, domain 1"/>
    <property type="match status" value="1"/>
</dbReference>
<evidence type="ECO:0000256" key="5">
    <source>
        <dbReference type="ARBA" id="ARBA00047199"/>
    </source>
</evidence>
<reference evidence="10 11" key="1">
    <citation type="submission" date="2017-07" db="EMBL/GenBank/DDBJ databases">
        <title>Bifidobacterium novel species.</title>
        <authorList>
            <person name="Lugli G.A."/>
            <person name="Milani C."/>
            <person name="Duranti S."/>
            <person name="Mangifesta M."/>
        </authorList>
    </citation>
    <scope>NUCLEOTIDE SEQUENCE [LARGE SCALE GENOMIC DNA]</scope>
    <source>
        <strain evidence="11">Uis1B</strain>
    </source>
</reference>
<dbReference type="CDD" id="cd00614">
    <property type="entry name" value="CGS_like"/>
    <property type="match status" value="1"/>
</dbReference>
<sequence length="408" mass="44308">MTSDLTHQGLSFDDTPLGFNTLSIHLGNGVDAETGAIRRPITLANAYALPYDPSDINWSSSDVNLYTRNGHPNQRYLEAKLARLEGAEDAVVLASGVAALAATFTTFLNRGDHAIFSDTTYIAAYRLLNQILPEKYGIETSIVDTFDPANVAAALKPNTKLVHIETPANPTLKVSDIAAIARLAHDHNADTLVSVDNTFNTPFNVRPLDLGADIVIESLTKYINGHGDALGGAIATTKARTNEIRFTAQVNYGGIISPFNAWLINRGSVTLPLRMRQHNASALAIARHLESLPQVRFVSYPGLETHPHHDVAVSQLARKDSGFGGVLAFGLNADHDGHNRFVSKLNVITSAVSLGHDESLIVFLGEDDERQYLYPEAFHRGFFRLAVGLEDTDDLIRDIDHALAEAGI</sequence>
<dbReference type="FunFam" id="3.40.640.10:FF:000046">
    <property type="entry name" value="Cystathionine gamma-lyase"/>
    <property type="match status" value="1"/>
</dbReference>
<dbReference type="Pfam" id="PF01053">
    <property type="entry name" value="Cys_Met_Meta_PP"/>
    <property type="match status" value="1"/>
</dbReference>
<evidence type="ECO:0000256" key="9">
    <source>
        <dbReference type="RuleBase" id="RU362118"/>
    </source>
</evidence>
<dbReference type="GO" id="GO:0030170">
    <property type="term" value="F:pyridoxal phosphate binding"/>
    <property type="evidence" value="ECO:0007669"/>
    <property type="project" value="InterPro"/>
</dbReference>
<evidence type="ECO:0000256" key="4">
    <source>
        <dbReference type="ARBA" id="ARBA00047175"/>
    </source>
</evidence>
<gene>
    <name evidence="10" type="ORF">Uis1B_0129</name>
</gene>